<protein>
    <submittedName>
        <fullName evidence="1">CxxH/CxxC protein</fullName>
    </submittedName>
</protein>
<dbReference type="Proteomes" id="UP000282892">
    <property type="component" value="Chromosome"/>
</dbReference>
<keyword evidence="2" id="KW-1185">Reference proteome</keyword>
<dbReference type="OrthoDB" id="1652387at2"/>
<dbReference type="NCBIfam" id="TIGR04129">
    <property type="entry name" value="CxxH_BA5709"/>
    <property type="match status" value="1"/>
</dbReference>
<dbReference type="AlphaFoldDB" id="A0A3T0I602"/>
<dbReference type="Pfam" id="PF14116">
    <property type="entry name" value="YyzF"/>
    <property type="match status" value="1"/>
</dbReference>
<dbReference type="STRING" id="1193713.GCA_001636315_02514"/>
<dbReference type="InterPro" id="IPR025626">
    <property type="entry name" value="YyzF"/>
</dbReference>
<gene>
    <name evidence="1" type="ORF">CHR53_27955</name>
</gene>
<dbReference type="EMBL" id="CP022572">
    <property type="protein sequence ID" value="AZU64755.1"/>
    <property type="molecule type" value="Genomic_DNA"/>
</dbReference>
<evidence type="ECO:0000313" key="1">
    <source>
        <dbReference type="EMBL" id="AZU64755.1"/>
    </source>
</evidence>
<proteinExistence type="predicted"/>
<dbReference type="KEGG" id="nmk:CHR53_27955"/>
<organism evidence="1 2">
    <name type="scientific">Neobacillus mesonae</name>
    <dbReference type="NCBI Taxonomy" id="1193713"/>
    <lineage>
        <taxon>Bacteria</taxon>
        <taxon>Bacillati</taxon>
        <taxon>Bacillota</taxon>
        <taxon>Bacilli</taxon>
        <taxon>Bacillales</taxon>
        <taxon>Bacillaceae</taxon>
        <taxon>Neobacillus</taxon>
    </lineage>
</organism>
<sequence length="52" mass="5905">MVYCCEEHVELGLDVIVDEYETFPVLTKIDVDNLSTSCEFCQNTAVYLVANK</sequence>
<name>A0A3T0I602_9BACI</name>
<evidence type="ECO:0000313" key="2">
    <source>
        <dbReference type="Proteomes" id="UP000282892"/>
    </source>
</evidence>
<reference evidence="1 2" key="1">
    <citation type="submission" date="2017-07" db="EMBL/GenBank/DDBJ databases">
        <title>The complete genome sequence of Bacillus mesonae strain H20-5, an efficient strain improving plant abiotic stress resistance.</title>
        <authorList>
            <person name="Kim S.Y."/>
            <person name="Song H."/>
            <person name="Sang M.K."/>
            <person name="Weon H.-Y."/>
            <person name="Song J."/>
        </authorList>
    </citation>
    <scope>NUCLEOTIDE SEQUENCE [LARGE SCALE GENOMIC DNA]</scope>
    <source>
        <strain evidence="1 2">H20-5</strain>
    </source>
</reference>
<dbReference type="RefSeq" id="WP_066389881.1">
    <property type="nucleotide sequence ID" value="NZ_CP022572.1"/>
</dbReference>
<accession>A0A3T0I602</accession>